<dbReference type="RefSeq" id="XP_018072273.1">
    <property type="nucleotide sequence ID" value="XM_018214776.1"/>
</dbReference>
<dbReference type="GeneID" id="28824502"/>
<evidence type="ECO:0000256" key="4">
    <source>
        <dbReference type="ARBA" id="ARBA00023136"/>
    </source>
</evidence>
<evidence type="ECO:0000256" key="3">
    <source>
        <dbReference type="ARBA" id="ARBA00022989"/>
    </source>
</evidence>
<protein>
    <submittedName>
        <fullName evidence="5">Uncharacterized protein</fullName>
    </submittedName>
</protein>
<dbReference type="Pfam" id="PF01124">
    <property type="entry name" value="MAPEG"/>
    <property type="match status" value="1"/>
</dbReference>
<dbReference type="InterPro" id="IPR001129">
    <property type="entry name" value="Membr-assoc_MAPEG"/>
</dbReference>
<keyword evidence="2" id="KW-0812">Transmembrane</keyword>
<keyword evidence="6" id="KW-1185">Reference proteome</keyword>
<keyword evidence="4" id="KW-0472">Membrane</keyword>
<dbReference type="SUPFAM" id="SSF161084">
    <property type="entry name" value="MAPEG domain-like"/>
    <property type="match status" value="1"/>
</dbReference>
<dbReference type="AlphaFoldDB" id="A0A194XCL5"/>
<dbReference type="InterPro" id="IPR023352">
    <property type="entry name" value="MAPEG-like_dom_sf"/>
</dbReference>
<accession>A0A194XCL5</accession>
<proteinExistence type="predicted"/>
<comment type="subcellular location">
    <subcellularLocation>
        <location evidence="1">Membrane</location>
    </subcellularLocation>
</comment>
<dbReference type="OrthoDB" id="2122304at2759"/>
<evidence type="ECO:0000256" key="1">
    <source>
        <dbReference type="ARBA" id="ARBA00004370"/>
    </source>
</evidence>
<dbReference type="Proteomes" id="UP000070700">
    <property type="component" value="Unassembled WGS sequence"/>
</dbReference>
<dbReference type="GO" id="GO:0016020">
    <property type="term" value="C:membrane"/>
    <property type="evidence" value="ECO:0007669"/>
    <property type="project" value="UniProtKB-SubCell"/>
</dbReference>
<keyword evidence="3" id="KW-1133">Transmembrane helix</keyword>
<dbReference type="PANTHER" id="PTHR35371:SF2">
    <property type="entry name" value="MAPEG FAMILY PROTEIN"/>
    <property type="match status" value="1"/>
</dbReference>
<sequence>MSSLLTTLGLRALPATSPPNSVPNLASTFLIWNFLHAYAFMSTRFIKNYYKFDHNSAPREDVEKYGEKMVKDGKLTAGQLAMVKRWEAGHENCVEGYTLFVAGTLLALYAGVPTPTLNGLMAAYSVARMMYGVTYIAIETEQYSPLRTLCWWSGNIACLTMMVKAGNRL</sequence>
<dbReference type="KEGG" id="psco:LY89DRAFT_683903"/>
<dbReference type="EMBL" id="KQ947413">
    <property type="protein sequence ID" value="KUJ17918.1"/>
    <property type="molecule type" value="Genomic_DNA"/>
</dbReference>
<organism evidence="5 6">
    <name type="scientific">Mollisia scopiformis</name>
    <name type="common">Conifer needle endophyte fungus</name>
    <name type="synonym">Phialocephala scopiformis</name>
    <dbReference type="NCBI Taxonomy" id="149040"/>
    <lineage>
        <taxon>Eukaryota</taxon>
        <taxon>Fungi</taxon>
        <taxon>Dikarya</taxon>
        <taxon>Ascomycota</taxon>
        <taxon>Pezizomycotina</taxon>
        <taxon>Leotiomycetes</taxon>
        <taxon>Helotiales</taxon>
        <taxon>Mollisiaceae</taxon>
        <taxon>Mollisia</taxon>
    </lineage>
</organism>
<dbReference type="InParanoid" id="A0A194XCL5"/>
<name>A0A194XCL5_MOLSC</name>
<dbReference type="Gene3D" id="1.20.120.550">
    <property type="entry name" value="Membrane associated eicosanoid/glutathione metabolism-like domain"/>
    <property type="match status" value="1"/>
</dbReference>
<evidence type="ECO:0000313" key="5">
    <source>
        <dbReference type="EMBL" id="KUJ17918.1"/>
    </source>
</evidence>
<dbReference type="PANTHER" id="PTHR35371">
    <property type="entry name" value="INNER MEMBRANE PROTEIN"/>
    <property type="match status" value="1"/>
</dbReference>
<evidence type="ECO:0000256" key="2">
    <source>
        <dbReference type="ARBA" id="ARBA00022692"/>
    </source>
</evidence>
<gene>
    <name evidence="5" type="ORF">LY89DRAFT_683903</name>
</gene>
<evidence type="ECO:0000313" key="6">
    <source>
        <dbReference type="Proteomes" id="UP000070700"/>
    </source>
</evidence>
<reference evidence="5 6" key="1">
    <citation type="submission" date="2015-10" db="EMBL/GenBank/DDBJ databases">
        <title>Full genome of DAOMC 229536 Phialocephala scopiformis, a fungal endophyte of spruce producing the potent anti-insectan compound rugulosin.</title>
        <authorList>
            <consortium name="DOE Joint Genome Institute"/>
            <person name="Walker A.K."/>
            <person name="Frasz S.L."/>
            <person name="Seifert K.A."/>
            <person name="Miller J.D."/>
            <person name="Mondo S.J."/>
            <person name="Labutti K."/>
            <person name="Lipzen A."/>
            <person name="Dockter R."/>
            <person name="Kennedy M."/>
            <person name="Grigoriev I.V."/>
            <person name="Spatafora J.W."/>
        </authorList>
    </citation>
    <scope>NUCLEOTIDE SEQUENCE [LARGE SCALE GENOMIC DNA]</scope>
    <source>
        <strain evidence="5 6">CBS 120377</strain>
    </source>
</reference>